<dbReference type="GO" id="GO:0016853">
    <property type="term" value="F:isomerase activity"/>
    <property type="evidence" value="ECO:0007669"/>
    <property type="project" value="UniProtKB-KW"/>
</dbReference>
<organism evidence="3 4">
    <name type="scientific">Oxobacter pfennigii</name>
    <dbReference type="NCBI Taxonomy" id="36849"/>
    <lineage>
        <taxon>Bacteria</taxon>
        <taxon>Bacillati</taxon>
        <taxon>Bacillota</taxon>
        <taxon>Clostridia</taxon>
        <taxon>Eubacteriales</taxon>
        <taxon>Clostridiaceae</taxon>
        <taxon>Oxobacter</taxon>
    </lineage>
</organism>
<dbReference type="EMBL" id="LKET01000024">
    <property type="protein sequence ID" value="KPU45364.1"/>
    <property type="molecule type" value="Genomic_DNA"/>
</dbReference>
<name>A0A0P8YDN9_9CLOT</name>
<keyword evidence="4" id="KW-1185">Reference proteome</keyword>
<dbReference type="CDD" id="cd03786">
    <property type="entry name" value="GTB_UDP-GlcNAc_2-Epimerase"/>
    <property type="match status" value="1"/>
</dbReference>
<evidence type="ECO:0000256" key="1">
    <source>
        <dbReference type="RuleBase" id="RU003513"/>
    </source>
</evidence>
<keyword evidence="1 3" id="KW-0413">Isomerase</keyword>
<dbReference type="NCBIfam" id="TIGR00236">
    <property type="entry name" value="wecB"/>
    <property type="match status" value="1"/>
</dbReference>
<protein>
    <submittedName>
        <fullName evidence="3">UDP-2,3-diacetamido-2,3-dideoxy-D-glucuronate 2-epimerase</fullName>
        <ecNumber evidence="3">5.1.3.23</ecNumber>
    </submittedName>
</protein>
<reference evidence="3 4" key="1">
    <citation type="submission" date="2015-09" db="EMBL/GenBank/DDBJ databases">
        <title>Genome sequence of Oxobacter pfennigii DSM 3222.</title>
        <authorList>
            <person name="Poehlein A."/>
            <person name="Bengelsdorf F.R."/>
            <person name="Schiel-Bengelsdorf B."/>
            <person name="Duerre P."/>
            <person name="Daniel R."/>
        </authorList>
    </citation>
    <scope>NUCLEOTIDE SEQUENCE [LARGE SCALE GENOMIC DNA]</scope>
    <source>
        <strain evidence="3 4">DSM 3222</strain>
    </source>
</reference>
<evidence type="ECO:0000313" key="3">
    <source>
        <dbReference type="EMBL" id="KPU45364.1"/>
    </source>
</evidence>
<dbReference type="STRING" id="36849.OXPF_10590"/>
<sequence>MKILTVIGARPQFIKAAPVSQAIRKKHDEVIIHTGQHYDDNMSKIFFEELNIPAPDYNLNIGSGNHGYMTGMMLIKIEEIVLKENPDALMVYGDTNSTLAGALAASKLHIPVVHIEAGLRSFNMAMPEEQNRILTDHISKVLFCPTYTAVKNLEKEGIIDNIYNVGDVMLDATLHFKNLALKNTEFLREWGIENKDYILATIHRAENTDNRQRLQSIINALNNCQKEIILPLHPRTRKFLGEYGIETSSNIKIIDPVGYLDMIRLESHALKIITDSGGVQKEAFFLKVPCITLRDETEWVETVQNGWNIIVGSNEKKIVDAIKNFTPAMEQKEAFGDGKASEKISEILYNTLQ</sequence>
<dbReference type="InterPro" id="IPR003331">
    <property type="entry name" value="UDP_GlcNAc_Epimerase_2_dom"/>
</dbReference>
<dbReference type="PANTHER" id="PTHR43174">
    <property type="entry name" value="UDP-N-ACETYLGLUCOSAMINE 2-EPIMERASE"/>
    <property type="match status" value="1"/>
</dbReference>
<dbReference type="RefSeq" id="WP_054874163.1">
    <property type="nucleotide sequence ID" value="NZ_LKET01000024.1"/>
</dbReference>
<gene>
    <name evidence="3" type="primary">wbpI</name>
    <name evidence="3" type="ORF">OXPF_10590</name>
</gene>
<dbReference type="Gene3D" id="3.40.50.2000">
    <property type="entry name" value="Glycogen Phosphorylase B"/>
    <property type="match status" value="2"/>
</dbReference>
<evidence type="ECO:0000259" key="2">
    <source>
        <dbReference type="Pfam" id="PF02350"/>
    </source>
</evidence>
<dbReference type="AlphaFoldDB" id="A0A0P8YDN9"/>
<proteinExistence type="inferred from homology"/>
<dbReference type="EC" id="5.1.3.23" evidence="3"/>
<dbReference type="OrthoDB" id="9803238at2"/>
<dbReference type="Pfam" id="PF02350">
    <property type="entry name" value="Epimerase_2"/>
    <property type="match status" value="1"/>
</dbReference>
<dbReference type="Proteomes" id="UP000050326">
    <property type="component" value="Unassembled WGS sequence"/>
</dbReference>
<feature type="domain" description="UDP-N-acetylglucosamine 2-epimerase" evidence="2">
    <location>
        <begin position="25"/>
        <end position="348"/>
    </location>
</feature>
<accession>A0A0P8YDN9</accession>
<dbReference type="SUPFAM" id="SSF53756">
    <property type="entry name" value="UDP-Glycosyltransferase/glycogen phosphorylase"/>
    <property type="match status" value="1"/>
</dbReference>
<dbReference type="InterPro" id="IPR029767">
    <property type="entry name" value="WecB-like"/>
</dbReference>
<comment type="caution">
    <text evidence="3">The sequence shown here is derived from an EMBL/GenBank/DDBJ whole genome shotgun (WGS) entry which is preliminary data.</text>
</comment>
<comment type="similarity">
    <text evidence="1">Belongs to the UDP-N-acetylglucosamine 2-epimerase family.</text>
</comment>
<evidence type="ECO:0000313" key="4">
    <source>
        <dbReference type="Proteomes" id="UP000050326"/>
    </source>
</evidence>
<dbReference type="PANTHER" id="PTHR43174:SF1">
    <property type="entry name" value="UDP-N-ACETYLGLUCOSAMINE 2-EPIMERASE"/>
    <property type="match status" value="1"/>
</dbReference>
<dbReference type="PATRIC" id="fig|36849.3.peg.1131"/>